<evidence type="ECO:0000313" key="8">
    <source>
        <dbReference type="Proteomes" id="UP000774617"/>
    </source>
</evidence>
<dbReference type="InterPro" id="IPR036864">
    <property type="entry name" value="Zn2-C6_fun-type_DNA-bd_sf"/>
</dbReference>
<keyword evidence="4" id="KW-0804">Transcription</keyword>
<dbReference type="Gene3D" id="4.10.240.10">
    <property type="entry name" value="Zn(2)-C6 fungal-type DNA-binding domain"/>
    <property type="match status" value="1"/>
</dbReference>
<dbReference type="PANTHER" id="PTHR47660">
    <property type="entry name" value="TRANSCRIPTION FACTOR WITH C2H2 AND ZN(2)-CYS(6) DNA BINDING DOMAIN (EUROFUNG)-RELATED-RELATED"/>
    <property type="match status" value="1"/>
</dbReference>
<keyword evidence="5" id="KW-0539">Nucleus</keyword>
<keyword evidence="3" id="KW-0805">Transcription regulation</keyword>
<accession>A0ABQ8G9V3</accession>
<name>A0ABQ8G9V3_9PEZI</name>
<sequence>MPSSRQKSCLGCIRSKRKCDHGSPKCLRCIARRIDCEYTKISASHSVPDAADETSSLQLHPQSQQHSPTITVDFAPWLPDPSLDLGTDPFNLSMPFASQDALCPAILQDITSGNLQSTTCLHPCPSPATLICDDADMDIMTGTHFQPRAEYAALRLAQLPHTFAATAQTCFIHRRLFQERGPPALQDALSACALYALQTPASRALVHRDIASKAQRLIAGTDAPRCSRADLLAATQALLLYQAVRLFDGDVRLRAQAEADEAVLMRWVQALRVRVRMRATLPPPPPPLPPSLSSTGVRGDGGLLAGGRDVEVEHQREDQRPPEWLRWLLEESIRRTVLVAIALVATYEFLKCGYYMVPVGGLCYTAQAALWNAQSEFGWRTAYRERERLEIRVMHWEEDIVGAAPEDLDELGVIMMATHQGLESTAEWLGKAHAAKFGLE</sequence>
<dbReference type="PROSITE" id="PS50048">
    <property type="entry name" value="ZN2_CY6_FUNGAL_2"/>
    <property type="match status" value="1"/>
</dbReference>
<evidence type="ECO:0000313" key="7">
    <source>
        <dbReference type="EMBL" id="KAH7049330.1"/>
    </source>
</evidence>
<dbReference type="SMART" id="SM00066">
    <property type="entry name" value="GAL4"/>
    <property type="match status" value="1"/>
</dbReference>
<dbReference type="SUPFAM" id="SSF57701">
    <property type="entry name" value="Zn2/Cys6 DNA-binding domain"/>
    <property type="match status" value="1"/>
</dbReference>
<keyword evidence="8" id="KW-1185">Reference proteome</keyword>
<evidence type="ECO:0000256" key="4">
    <source>
        <dbReference type="ARBA" id="ARBA00023163"/>
    </source>
</evidence>
<protein>
    <recommendedName>
        <fullName evidence="6">Zn(2)-C6 fungal-type domain-containing protein</fullName>
    </recommendedName>
</protein>
<comment type="caution">
    <text evidence="7">The sequence shown here is derived from an EMBL/GenBank/DDBJ whole genome shotgun (WGS) entry which is preliminary data.</text>
</comment>
<evidence type="ECO:0000256" key="5">
    <source>
        <dbReference type="ARBA" id="ARBA00023242"/>
    </source>
</evidence>
<keyword evidence="2" id="KW-0862">Zinc</keyword>
<organism evidence="7 8">
    <name type="scientific">Macrophomina phaseolina</name>
    <dbReference type="NCBI Taxonomy" id="35725"/>
    <lineage>
        <taxon>Eukaryota</taxon>
        <taxon>Fungi</taxon>
        <taxon>Dikarya</taxon>
        <taxon>Ascomycota</taxon>
        <taxon>Pezizomycotina</taxon>
        <taxon>Dothideomycetes</taxon>
        <taxon>Dothideomycetes incertae sedis</taxon>
        <taxon>Botryosphaeriales</taxon>
        <taxon>Botryosphaeriaceae</taxon>
        <taxon>Macrophomina</taxon>
    </lineage>
</organism>
<evidence type="ECO:0000256" key="2">
    <source>
        <dbReference type="ARBA" id="ARBA00022833"/>
    </source>
</evidence>
<proteinExistence type="predicted"/>
<feature type="domain" description="Zn(2)-C6 fungal-type" evidence="6">
    <location>
        <begin position="8"/>
        <end position="38"/>
    </location>
</feature>
<dbReference type="CDD" id="cd00067">
    <property type="entry name" value="GAL4"/>
    <property type="match status" value="1"/>
</dbReference>
<evidence type="ECO:0000256" key="3">
    <source>
        <dbReference type="ARBA" id="ARBA00023015"/>
    </source>
</evidence>
<dbReference type="PANTHER" id="PTHR47660:SF2">
    <property type="entry name" value="TRANSCRIPTION FACTOR WITH C2H2 AND ZN(2)-CYS(6) DNA BINDING DOMAIN (EUROFUNG)"/>
    <property type="match status" value="1"/>
</dbReference>
<evidence type="ECO:0000256" key="1">
    <source>
        <dbReference type="ARBA" id="ARBA00022723"/>
    </source>
</evidence>
<keyword evidence="1" id="KW-0479">Metal-binding</keyword>
<dbReference type="EMBL" id="JAGTJR010000014">
    <property type="protein sequence ID" value="KAH7049330.1"/>
    <property type="molecule type" value="Genomic_DNA"/>
</dbReference>
<dbReference type="Proteomes" id="UP000774617">
    <property type="component" value="Unassembled WGS sequence"/>
</dbReference>
<gene>
    <name evidence="7" type="ORF">B0J12DRAFT_101813</name>
</gene>
<dbReference type="Pfam" id="PF00172">
    <property type="entry name" value="Zn_clus"/>
    <property type="match status" value="1"/>
</dbReference>
<reference evidence="7 8" key="1">
    <citation type="journal article" date="2021" name="Nat. Commun.">
        <title>Genetic determinants of endophytism in the Arabidopsis root mycobiome.</title>
        <authorList>
            <person name="Mesny F."/>
            <person name="Miyauchi S."/>
            <person name="Thiergart T."/>
            <person name="Pickel B."/>
            <person name="Atanasova L."/>
            <person name="Karlsson M."/>
            <person name="Huettel B."/>
            <person name="Barry K.W."/>
            <person name="Haridas S."/>
            <person name="Chen C."/>
            <person name="Bauer D."/>
            <person name="Andreopoulos W."/>
            <person name="Pangilinan J."/>
            <person name="LaButti K."/>
            <person name="Riley R."/>
            <person name="Lipzen A."/>
            <person name="Clum A."/>
            <person name="Drula E."/>
            <person name="Henrissat B."/>
            <person name="Kohler A."/>
            <person name="Grigoriev I.V."/>
            <person name="Martin F.M."/>
            <person name="Hacquard S."/>
        </authorList>
    </citation>
    <scope>NUCLEOTIDE SEQUENCE [LARGE SCALE GENOMIC DNA]</scope>
    <source>
        <strain evidence="7 8">MPI-SDFR-AT-0080</strain>
    </source>
</reference>
<evidence type="ECO:0000259" key="6">
    <source>
        <dbReference type="PROSITE" id="PS50048"/>
    </source>
</evidence>
<dbReference type="InterPro" id="IPR001138">
    <property type="entry name" value="Zn2Cys6_DnaBD"/>
</dbReference>